<gene>
    <name evidence="5" type="primary">LOC102718547</name>
</gene>
<dbReference type="eggNOG" id="KOG1987">
    <property type="taxonomic scope" value="Eukaryota"/>
</dbReference>
<accession>J3M295</accession>
<dbReference type="Gramene" id="OB04G35200.1">
    <property type="protein sequence ID" value="OB04G35200.1"/>
    <property type="gene ID" value="OB04G35200"/>
</dbReference>
<dbReference type="Gene3D" id="3.30.710.10">
    <property type="entry name" value="Potassium Channel Kv1.1, Chain A"/>
    <property type="match status" value="1"/>
</dbReference>
<dbReference type="PANTHER" id="PTHR26379">
    <property type="entry name" value="BTB/POZ AND MATH DOMAIN-CONTAINING PROTEIN 1"/>
    <property type="match status" value="1"/>
</dbReference>
<reference evidence="5" key="1">
    <citation type="journal article" date="2013" name="Nat. Commun.">
        <title>Whole-genome sequencing of Oryza brachyantha reveals mechanisms underlying Oryza genome evolution.</title>
        <authorList>
            <person name="Chen J."/>
            <person name="Huang Q."/>
            <person name="Gao D."/>
            <person name="Wang J."/>
            <person name="Lang Y."/>
            <person name="Liu T."/>
            <person name="Li B."/>
            <person name="Bai Z."/>
            <person name="Luis Goicoechea J."/>
            <person name="Liang C."/>
            <person name="Chen C."/>
            <person name="Zhang W."/>
            <person name="Sun S."/>
            <person name="Liao Y."/>
            <person name="Zhang X."/>
            <person name="Yang L."/>
            <person name="Song C."/>
            <person name="Wang M."/>
            <person name="Shi J."/>
            <person name="Liu G."/>
            <person name="Liu J."/>
            <person name="Zhou H."/>
            <person name="Zhou W."/>
            <person name="Yu Q."/>
            <person name="An N."/>
            <person name="Chen Y."/>
            <person name="Cai Q."/>
            <person name="Wang B."/>
            <person name="Liu B."/>
            <person name="Min J."/>
            <person name="Huang Y."/>
            <person name="Wu H."/>
            <person name="Li Z."/>
            <person name="Zhang Y."/>
            <person name="Yin Y."/>
            <person name="Song W."/>
            <person name="Jiang J."/>
            <person name="Jackson S.A."/>
            <person name="Wing R.A."/>
            <person name="Wang J."/>
            <person name="Chen M."/>
        </authorList>
    </citation>
    <scope>NUCLEOTIDE SEQUENCE [LARGE SCALE GENOMIC DNA]</scope>
    <source>
        <strain evidence="5">cv. IRGC 101232</strain>
    </source>
</reference>
<dbReference type="InterPro" id="IPR000210">
    <property type="entry name" value="BTB/POZ_dom"/>
</dbReference>
<organism evidence="5">
    <name type="scientific">Oryza brachyantha</name>
    <name type="common">malo sina</name>
    <dbReference type="NCBI Taxonomy" id="4533"/>
    <lineage>
        <taxon>Eukaryota</taxon>
        <taxon>Viridiplantae</taxon>
        <taxon>Streptophyta</taxon>
        <taxon>Embryophyta</taxon>
        <taxon>Tracheophyta</taxon>
        <taxon>Spermatophyta</taxon>
        <taxon>Magnoliopsida</taxon>
        <taxon>Liliopsida</taxon>
        <taxon>Poales</taxon>
        <taxon>Poaceae</taxon>
        <taxon>BOP clade</taxon>
        <taxon>Oryzoideae</taxon>
        <taxon>Oryzeae</taxon>
        <taxon>Oryzinae</taxon>
        <taxon>Oryza</taxon>
    </lineage>
</organism>
<keyword evidence="6" id="KW-1185">Reference proteome</keyword>
<dbReference type="InterPro" id="IPR002083">
    <property type="entry name" value="MATH/TRAF_dom"/>
</dbReference>
<dbReference type="Proteomes" id="UP000006038">
    <property type="component" value="Chromosome 4"/>
</dbReference>
<dbReference type="OMA" id="RCTMHVI"/>
<dbReference type="GO" id="GO:0016567">
    <property type="term" value="P:protein ubiquitination"/>
    <property type="evidence" value="ECO:0007669"/>
    <property type="project" value="InterPro"/>
</dbReference>
<dbReference type="Gene3D" id="2.60.210.10">
    <property type="entry name" value="Apoptosis, Tumor Necrosis Factor Receptor Associated Protein 2, Chain A"/>
    <property type="match status" value="1"/>
</dbReference>
<dbReference type="InterPro" id="IPR011333">
    <property type="entry name" value="SKP1/BTB/POZ_sf"/>
</dbReference>
<evidence type="ECO:0000313" key="6">
    <source>
        <dbReference type="Proteomes" id="UP000006038"/>
    </source>
</evidence>
<dbReference type="OrthoDB" id="6359816at2759"/>
<dbReference type="HOGENOM" id="CLU_004253_2_0_1"/>
<dbReference type="SMART" id="SM00225">
    <property type="entry name" value="BTB"/>
    <property type="match status" value="1"/>
</dbReference>
<dbReference type="SUPFAM" id="SSF49599">
    <property type="entry name" value="TRAF domain-like"/>
    <property type="match status" value="1"/>
</dbReference>
<feature type="region of interest" description="Disordered" evidence="2">
    <location>
        <begin position="1"/>
        <end position="24"/>
    </location>
</feature>
<feature type="domain" description="MATH" evidence="4">
    <location>
        <begin position="29"/>
        <end position="168"/>
    </location>
</feature>
<dbReference type="PANTHER" id="PTHR26379:SF284">
    <property type="entry name" value="BTB DOMAIN-CONTAINING PROTEIN"/>
    <property type="match status" value="1"/>
</dbReference>
<dbReference type="AlphaFoldDB" id="J3M295"/>
<name>J3M295_ORYBR</name>
<dbReference type="EnsemblPlants" id="OB04G35200.1">
    <property type="protein sequence ID" value="OB04G35200.1"/>
    <property type="gene ID" value="OB04G35200"/>
</dbReference>
<dbReference type="SUPFAM" id="SSF54695">
    <property type="entry name" value="POZ domain"/>
    <property type="match status" value="1"/>
</dbReference>
<dbReference type="CDD" id="cd00121">
    <property type="entry name" value="MATH"/>
    <property type="match status" value="1"/>
</dbReference>
<evidence type="ECO:0000256" key="1">
    <source>
        <dbReference type="ARBA" id="ARBA00004906"/>
    </source>
</evidence>
<protein>
    <recommendedName>
        <fullName evidence="7">BTB domain-containing protein</fullName>
    </recommendedName>
</protein>
<evidence type="ECO:0000256" key="2">
    <source>
        <dbReference type="SAM" id="MobiDB-lite"/>
    </source>
</evidence>
<dbReference type="PROSITE" id="PS50144">
    <property type="entry name" value="MATH"/>
    <property type="match status" value="1"/>
</dbReference>
<evidence type="ECO:0000313" key="5">
    <source>
        <dbReference type="EnsemblPlants" id="OB04G35200.1"/>
    </source>
</evidence>
<dbReference type="Pfam" id="PF22486">
    <property type="entry name" value="MATH_2"/>
    <property type="match status" value="1"/>
</dbReference>
<dbReference type="InterPro" id="IPR045005">
    <property type="entry name" value="BPM1-6"/>
</dbReference>
<dbReference type="InterPro" id="IPR008974">
    <property type="entry name" value="TRAF-like"/>
</dbReference>
<reference evidence="5" key="2">
    <citation type="submission" date="2013-04" db="UniProtKB">
        <authorList>
            <consortium name="EnsemblPlants"/>
        </authorList>
    </citation>
    <scope>IDENTIFICATION</scope>
</reference>
<dbReference type="Pfam" id="PF00651">
    <property type="entry name" value="BTB"/>
    <property type="match status" value="1"/>
</dbReference>
<dbReference type="GeneID" id="102718547"/>
<dbReference type="KEGG" id="obr:102718547"/>
<evidence type="ECO:0008006" key="7">
    <source>
        <dbReference type="Google" id="ProtNLM"/>
    </source>
</evidence>
<proteinExistence type="predicted"/>
<evidence type="ECO:0000259" key="4">
    <source>
        <dbReference type="PROSITE" id="PS50144"/>
    </source>
</evidence>
<feature type="domain" description="BTB" evidence="3">
    <location>
        <begin position="211"/>
        <end position="278"/>
    </location>
</feature>
<evidence type="ECO:0000259" key="3">
    <source>
        <dbReference type="PROSITE" id="PS50097"/>
    </source>
</evidence>
<comment type="pathway">
    <text evidence="1">Protein modification; protein ubiquitination.</text>
</comment>
<dbReference type="PROSITE" id="PS50097">
    <property type="entry name" value="BTB"/>
    <property type="match status" value="1"/>
</dbReference>
<sequence length="358" mass="39490">MGSCVSVNDGGGGEEAAVSGSVNEEPRVTGVHQFTIRQYSTIKGKGVGKSVLSRNFTVAGRSWFIRFYPDGYNGTTADHVAFFLQSLHRPRFGSAYNVEFSFTLLNPNIVADADAGGAVVHNVRCEHPCRFDNHHSSWGIRKYIPREQLEGAALGAIHDDSLTVRCTVHVIQRRRSRRAGPRPAARVGIQVPPSCHAKNAMHFLLSGDAPFDLEIHVGDTTFRAHRLVLAGQSPYFRTLLYGGGSEASSPRITIHERSPEAFGAVLHYIYHDSLPKEATKRQGRKAAAMARELFEAADMYAMERLKLICANTLSRFVNDDTASSIMELGRVHSCDALTKTCQNYMIRRRISTITPLAC</sequence>